<evidence type="ECO:0000313" key="2">
    <source>
        <dbReference type="Proteomes" id="UP000095283"/>
    </source>
</evidence>
<evidence type="ECO:0000256" key="1">
    <source>
        <dbReference type="SAM" id="MobiDB-lite"/>
    </source>
</evidence>
<feature type="compositionally biased region" description="Polar residues" evidence="1">
    <location>
        <begin position="7"/>
        <end position="25"/>
    </location>
</feature>
<feature type="region of interest" description="Disordered" evidence="1">
    <location>
        <begin position="1"/>
        <end position="25"/>
    </location>
</feature>
<organism evidence="2 3">
    <name type="scientific">Heterorhabditis bacteriophora</name>
    <name type="common">Entomopathogenic nematode worm</name>
    <dbReference type="NCBI Taxonomy" id="37862"/>
    <lineage>
        <taxon>Eukaryota</taxon>
        <taxon>Metazoa</taxon>
        <taxon>Ecdysozoa</taxon>
        <taxon>Nematoda</taxon>
        <taxon>Chromadorea</taxon>
        <taxon>Rhabditida</taxon>
        <taxon>Rhabditina</taxon>
        <taxon>Rhabditomorpha</taxon>
        <taxon>Strongyloidea</taxon>
        <taxon>Heterorhabditidae</taxon>
        <taxon>Heterorhabditis</taxon>
    </lineage>
</organism>
<dbReference type="WBParaSite" id="Hba_05260">
    <property type="protein sequence ID" value="Hba_05260"/>
    <property type="gene ID" value="Hba_05260"/>
</dbReference>
<dbReference type="Proteomes" id="UP000095283">
    <property type="component" value="Unplaced"/>
</dbReference>
<name>A0A1I7WJW5_HETBA</name>
<keyword evidence="2" id="KW-1185">Reference proteome</keyword>
<sequence length="128" mass="15006">MLRTDRLSTTNFRNSKIERTSQQTENNTRLCEAKVLYQSDETTSDGVGWRVVEFHHFILLDHRKHEMTETRILQRDQQTSLVGGDHETPDNDYNSTRMATHQMKTYYLGLRIVKSEDEPNDAHSCLSF</sequence>
<protein>
    <submittedName>
        <fullName evidence="3">NAC domain-containing protein</fullName>
    </submittedName>
</protein>
<accession>A0A1I7WJW5</accession>
<reference evidence="3" key="1">
    <citation type="submission" date="2016-11" db="UniProtKB">
        <authorList>
            <consortium name="WormBaseParasite"/>
        </authorList>
    </citation>
    <scope>IDENTIFICATION</scope>
</reference>
<evidence type="ECO:0000313" key="3">
    <source>
        <dbReference type="WBParaSite" id="Hba_05260"/>
    </source>
</evidence>
<proteinExistence type="predicted"/>
<dbReference type="AlphaFoldDB" id="A0A1I7WJW5"/>